<accession>A0AB74ES63</accession>
<comment type="caution">
    <text evidence="1">The sequence shown here is derived from an EMBL/GenBank/DDBJ whole genome shotgun (WGS) entry which is preliminary data.</text>
</comment>
<organism evidence="1 2">
    <name type="scientific">Neisseria gonorrhoeae</name>
    <dbReference type="NCBI Taxonomy" id="485"/>
    <lineage>
        <taxon>Bacteria</taxon>
        <taxon>Pseudomonadati</taxon>
        <taxon>Pseudomonadota</taxon>
        <taxon>Betaproteobacteria</taxon>
        <taxon>Neisseriales</taxon>
        <taxon>Neisseriaceae</taxon>
        <taxon>Neisseria</taxon>
    </lineage>
</organism>
<protein>
    <submittedName>
        <fullName evidence="1">Uncharacterized protein</fullName>
    </submittedName>
</protein>
<proteinExistence type="predicted"/>
<gene>
    <name evidence="1" type="ORF">ESCNG_80060</name>
</gene>
<sequence length="90" mass="10000">MLPQPKEVPHGGILLQYLLLQRQFISCRKIFSVLYGANGVYNLTRDWVNDAVNAPPYNGRPIFEIEHGLTAPATKADKSGNGYTDGTDYC</sequence>
<dbReference type="AlphaFoldDB" id="A0AB74ES63"/>
<reference evidence="1 2" key="1">
    <citation type="submission" date="2016-09" db="EMBL/GenBank/DDBJ databases">
        <authorList>
            <person name="Kumanski S."/>
            <person name="Beatrice B."/>
        </authorList>
    </citation>
    <scope>NUCLEOTIDE SEQUENCE [LARGE SCALE GENOMIC DNA]</scope>
    <source>
        <strain evidence="1">Mankind</strain>
    </source>
</reference>
<dbReference type="RefSeq" id="WP_226888059.1">
    <property type="nucleotide sequence ID" value="NZ_AP018377.1"/>
</dbReference>
<dbReference type="EMBL" id="FMTB01000078">
    <property type="protein sequence ID" value="SCW17411.1"/>
    <property type="molecule type" value="Genomic_DNA"/>
</dbReference>
<name>A0AB74ES63_NEIGO</name>
<evidence type="ECO:0000313" key="1">
    <source>
        <dbReference type="EMBL" id="SCW17411.1"/>
    </source>
</evidence>
<evidence type="ECO:0000313" key="2">
    <source>
        <dbReference type="Proteomes" id="UP000182484"/>
    </source>
</evidence>
<dbReference type="Proteomes" id="UP000182484">
    <property type="component" value="Unassembled WGS sequence"/>
</dbReference>
<dbReference type="GeneID" id="66752386"/>